<feature type="transmembrane region" description="Helical" evidence="7">
    <location>
        <begin position="12"/>
        <end position="34"/>
    </location>
</feature>
<keyword evidence="4 7" id="KW-0812">Transmembrane</keyword>
<feature type="transmembrane region" description="Helical" evidence="7">
    <location>
        <begin position="266"/>
        <end position="287"/>
    </location>
</feature>
<keyword evidence="3" id="KW-1003">Cell membrane</keyword>
<reference evidence="8" key="1">
    <citation type="submission" date="2017-05" db="EMBL/GenBank/DDBJ databases">
        <authorList>
            <consortium name="The Broad Institute Genomics Platform"/>
            <consortium name="The Broad Institute Genomic Center for Infectious Diseases"/>
            <person name="Earl A."/>
            <person name="Manson A."/>
            <person name="Schwartman J."/>
            <person name="Gilmore M."/>
            <person name="Abouelleil A."/>
            <person name="Cao P."/>
            <person name="Chapman S."/>
            <person name="Cusick C."/>
            <person name="Shea T."/>
            <person name="Young S."/>
            <person name="Neafsey D."/>
            <person name="Nusbaum C."/>
            <person name="Birren B."/>
        </authorList>
    </citation>
    <scope>NUCLEOTIDE SEQUENCE</scope>
    <source>
        <strain evidence="8">7F3_DIV0205</strain>
    </source>
</reference>
<comment type="subcellular location">
    <subcellularLocation>
        <location evidence="1">Cell membrane</location>
        <topology evidence="1">Multi-pass membrane protein</topology>
    </subcellularLocation>
</comment>
<dbReference type="Pfam" id="PF03601">
    <property type="entry name" value="Cons_hypoth698"/>
    <property type="match status" value="1"/>
</dbReference>
<evidence type="ECO:0000256" key="5">
    <source>
        <dbReference type="ARBA" id="ARBA00022989"/>
    </source>
</evidence>
<protein>
    <submittedName>
        <fullName evidence="8">Integral membrane protein</fullName>
    </submittedName>
</protein>
<accession>A0AAQ3W9G4</accession>
<evidence type="ECO:0000313" key="8">
    <source>
        <dbReference type="EMBL" id="WYK00577.1"/>
    </source>
</evidence>
<dbReference type="EMBL" id="CP147244">
    <property type="protein sequence ID" value="WYK00577.1"/>
    <property type="molecule type" value="Genomic_DNA"/>
</dbReference>
<evidence type="ECO:0000313" key="9">
    <source>
        <dbReference type="Proteomes" id="UP000194948"/>
    </source>
</evidence>
<dbReference type="InterPro" id="IPR018383">
    <property type="entry name" value="UPF0324_pro"/>
</dbReference>
<sequence>MNDLVENNNTKYSYLTKAMLILPGLMTAFIVAVISKVAAIWLPTLGAATIAILLGILLGNTFLKNPVLEKGTKIAEGKLLEFSVVLLGATVTFQTIAQIGFKGGIFILLQMTLTILASYVLGKKMQFSDNMSLLMAGGNAVCGSSAVASIAPAIHAKEEEKGQIITLVNLLGTILMLLLPIIGSLIYGSDVLTKSALIGGILQSVGQVVASASMVNEQVVELAMLFKIMRIMLLVVVVYLFGKFKHQRSDISATTNTSPKKKSSALPWYVVGFVLFCVINSLIHLPASLSETAHFFSGWFEITALAAIGLRLDFQKFFKEGKRFLIYGLSVGLIQVVLAIVLIALLAI</sequence>
<feature type="transmembrane region" description="Helical" evidence="7">
    <location>
        <begin position="40"/>
        <end position="58"/>
    </location>
</feature>
<dbReference type="PANTHER" id="PTHR30106">
    <property type="entry name" value="INNER MEMBRANE PROTEIN YEIH-RELATED"/>
    <property type="match status" value="1"/>
</dbReference>
<name>A0AAQ3W9G4_9ENTE</name>
<evidence type="ECO:0000256" key="6">
    <source>
        <dbReference type="ARBA" id="ARBA00023136"/>
    </source>
</evidence>
<evidence type="ECO:0000256" key="1">
    <source>
        <dbReference type="ARBA" id="ARBA00004651"/>
    </source>
</evidence>
<feature type="transmembrane region" description="Helical" evidence="7">
    <location>
        <begin position="166"/>
        <end position="188"/>
    </location>
</feature>
<feature type="transmembrane region" description="Helical" evidence="7">
    <location>
        <begin position="324"/>
        <end position="347"/>
    </location>
</feature>
<feature type="transmembrane region" description="Helical" evidence="7">
    <location>
        <begin position="293"/>
        <end position="312"/>
    </location>
</feature>
<keyword evidence="6 7" id="KW-0472">Membrane</keyword>
<keyword evidence="5 7" id="KW-1133">Transmembrane helix</keyword>
<feature type="transmembrane region" description="Helical" evidence="7">
    <location>
        <begin position="103"/>
        <end position="121"/>
    </location>
</feature>
<dbReference type="Proteomes" id="UP000194948">
    <property type="component" value="Chromosome"/>
</dbReference>
<keyword evidence="9" id="KW-1185">Reference proteome</keyword>
<reference evidence="8" key="2">
    <citation type="submission" date="2024-03" db="EMBL/GenBank/DDBJ databases">
        <title>The Genome Sequence of Enterococcus sp. DIV0205d.</title>
        <authorList>
            <consortium name="The Broad Institute Genomics Platform"/>
            <consortium name="The Broad Institute Microbial Omics Core"/>
            <consortium name="The Broad Institute Genomic Center for Infectious Diseases"/>
            <person name="Earl A."/>
            <person name="Manson A."/>
            <person name="Gilmore M."/>
            <person name="Schwartman J."/>
            <person name="Shea T."/>
            <person name="Abouelleil A."/>
            <person name="Cao P."/>
            <person name="Chapman S."/>
            <person name="Cusick C."/>
            <person name="Young S."/>
            <person name="Neafsey D."/>
            <person name="Nusbaum C."/>
            <person name="Birren B."/>
        </authorList>
    </citation>
    <scope>NUCLEOTIDE SEQUENCE</scope>
    <source>
        <strain evidence="8">7F3_DIV0205</strain>
    </source>
</reference>
<dbReference type="AlphaFoldDB" id="A0AAQ3W9G4"/>
<comment type="similarity">
    <text evidence="2">Belongs to the UPF0324 family.</text>
</comment>
<evidence type="ECO:0000256" key="3">
    <source>
        <dbReference type="ARBA" id="ARBA00022475"/>
    </source>
</evidence>
<feature type="transmembrane region" description="Helical" evidence="7">
    <location>
        <begin position="222"/>
        <end position="242"/>
    </location>
</feature>
<dbReference type="PANTHER" id="PTHR30106:SF1">
    <property type="entry name" value="UPF0324 MEMBRANE PROTEIN FN0533"/>
    <property type="match status" value="1"/>
</dbReference>
<evidence type="ECO:0000256" key="2">
    <source>
        <dbReference type="ARBA" id="ARBA00007977"/>
    </source>
</evidence>
<organism evidence="8 9">
    <name type="scientific">Candidatus Enterococcus palustris</name>
    <dbReference type="NCBI Taxonomy" id="1834189"/>
    <lineage>
        <taxon>Bacteria</taxon>
        <taxon>Bacillati</taxon>
        <taxon>Bacillota</taxon>
        <taxon>Bacilli</taxon>
        <taxon>Lactobacillales</taxon>
        <taxon>Enterococcaceae</taxon>
        <taxon>Enterococcus</taxon>
    </lineage>
</organism>
<dbReference type="GO" id="GO:0005886">
    <property type="term" value="C:plasma membrane"/>
    <property type="evidence" value="ECO:0007669"/>
    <property type="project" value="UniProtKB-SubCell"/>
</dbReference>
<feature type="transmembrane region" description="Helical" evidence="7">
    <location>
        <begin position="133"/>
        <end position="154"/>
    </location>
</feature>
<proteinExistence type="inferred from homology"/>
<evidence type="ECO:0000256" key="7">
    <source>
        <dbReference type="SAM" id="Phobius"/>
    </source>
</evidence>
<dbReference type="RefSeq" id="WP_086314102.1">
    <property type="nucleotide sequence ID" value="NZ_CP147244.1"/>
</dbReference>
<gene>
    <name evidence="8" type="ORF">A5821_001675</name>
</gene>
<evidence type="ECO:0000256" key="4">
    <source>
        <dbReference type="ARBA" id="ARBA00022692"/>
    </source>
</evidence>